<accession>A0A021VTY7</accession>
<dbReference type="EMBL" id="AXCW01000022">
    <property type="protein sequence ID" value="EYR64659.1"/>
    <property type="molecule type" value="Genomic_DNA"/>
</dbReference>
<keyword evidence="2" id="KW-1185">Reference proteome</keyword>
<evidence type="ECO:0000313" key="1">
    <source>
        <dbReference type="EMBL" id="EYR64659.1"/>
    </source>
</evidence>
<name>A0A021VTY7_9CELL</name>
<organism evidence="1 2">
    <name type="scientific">Actinotalea ferrariae CF5-4</name>
    <dbReference type="NCBI Taxonomy" id="948458"/>
    <lineage>
        <taxon>Bacteria</taxon>
        <taxon>Bacillati</taxon>
        <taxon>Actinomycetota</taxon>
        <taxon>Actinomycetes</taxon>
        <taxon>Micrococcales</taxon>
        <taxon>Cellulomonadaceae</taxon>
        <taxon>Actinotalea</taxon>
    </lineage>
</organism>
<evidence type="ECO:0000313" key="2">
    <source>
        <dbReference type="Proteomes" id="UP000019753"/>
    </source>
</evidence>
<dbReference type="Proteomes" id="UP000019753">
    <property type="component" value="Unassembled WGS sequence"/>
</dbReference>
<proteinExistence type="predicted"/>
<gene>
    <name evidence="1" type="ORF">N866_07035</name>
</gene>
<protein>
    <submittedName>
        <fullName evidence="1">Uncharacterized protein</fullName>
    </submittedName>
</protein>
<sequence>MGVGGRRETTCDQCGRPIVLVMVIPTRLRTGRPRSYIPLEPTFDPAGPLEASHALSAGRTTCHPITTDHPLEQHEHPALTHFAVCPARTRPSTAMEGRPA</sequence>
<reference evidence="1 2" key="1">
    <citation type="submission" date="2014-01" db="EMBL/GenBank/DDBJ databases">
        <title>Actinotalea ferrariae CF5-4.</title>
        <authorList>
            <person name="Chen F."/>
            <person name="Li Y."/>
            <person name="Wang G."/>
        </authorList>
    </citation>
    <scope>NUCLEOTIDE SEQUENCE [LARGE SCALE GENOMIC DNA]</scope>
    <source>
        <strain evidence="1 2">CF5-4</strain>
    </source>
</reference>
<comment type="caution">
    <text evidence="1">The sequence shown here is derived from an EMBL/GenBank/DDBJ whole genome shotgun (WGS) entry which is preliminary data.</text>
</comment>
<dbReference type="AlphaFoldDB" id="A0A021VTY7"/>